<name>A0A5S9IXD3_UABAM</name>
<organism evidence="20 21">
    <name type="scientific">Uabimicrobium amorphum</name>
    <dbReference type="NCBI Taxonomy" id="2596890"/>
    <lineage>
        <taxon>Bacteria</taxon>
        <taxon>Pseudomonadati</taxon>
        <taxon>Planctomycetota</taxon>
        <taxon>Candidatus Uabimicrobiia</taxon>
        <taxon>Candidatus Uabimicrobiales</taxon>
        <taxon>Candidatus Uabimicrobiaceae</taxon>
        <taxon>Candidatus Uabimicrobium</taxon>
    </lineage>
</organism>
<keyword evidence="9 13" id="KW-0234">DNA repair</keyword>
<keyword evidence="10 13" id="KW-0742">SOS response</keyword>
<dbReference type="InterPro" id="IPR001943">
    <property type="entry name" value="UVR_dom"/>
</dbReference>
<dbReference type="Pfam" id="PF00271">
    <property type="entry name" value="Helicase_C"/>
    <property type="match status" value="1"/>
</dbReference>
<dbReference type="PROSITE" id="PS51192">
    <property type="entry name" value="HELICASE_ATP_BIND_1"/>
    <property type="match status" value="1"/>
</dbReference>
<keyword evidence="7 13" id="KW-0067">ATP-binding</keyword>
<comment type="subcellular location">
    <subcellularLocation>
        <location evidence="1 13 14">Cytoplasm</location>
    </subcellularLocation>
</comment>
<evidence type="ECO:0000256" key="6">
    <source>
        <dbReference type="ARBA" id="ARBA00022769"/>
    </source>
</evidence>
<evidence type="ECO:0000256" key="11">
    <source>
        <dbReference type="ARBA" id="ARBA00026033"/>
    </source>
</evidence>
<dbReference type="GO" id="GO:0016887">
    <property type="term" value="F:ATP hydrolysis activity"/>
    <property type="evidence" value="ECO:0007669"/>
    <property type="project" value="InterPro"/>
</dbReference>
<evidence type="ECO:0000259" key="17">
    <source>
        <dbReference type="PROSITE" id="PS50151"/>
    </source>
</evidence>
<evidence type="ECO:0000313" key="20">
    <source>
        <dbReference type="EMBL" id="BBM88275.1"/>
    </source>
</evidence>
<keyword evidence="15" id="KW-0175">Coiled coil</keyword>
<evidence type="ECO:0000256" key="8">
    <source>
        <dbReference type="ARBA" id="ARBA00022881"/>
    </source>
</evidence>
<dbReference type="PROSITE" id="PS51194">
    <property type="entry name" value="HELICASE_CTER"/>
    <property type="match status" value="1"/>
</dbReference>
<evidence type="ECO:0000256" key="15">
    <source>
        <dbReference type="SAM" id="Coils"/>
    </source>
</evidence>
<feature type="compositionally biased region" description="Basic residues" evidence="16">
    <location>
        <begin position="658"/>
        <end position="671"/>
    </location>
</feature>
<proteinExistence type="inferred from homology"/>
<dbReference type="HAMAP" id="MF_00204">
    <property type="entry name" value="UvrB"/>
    <property type="match status" value="1"/>
</dbReference>
<dbReference type="InterPro" id="IPR006935">
    <property type="entry name" value="Helicase/UvrB_N"/>
</dbReference>
<dbReference type="KEGG" id="uam:UABAM_06696"/>
<evidence type="ECO:0000256" key="14">
    <source>
        <dbReference type="RuleBase" id="RU003587"/>
    </source>
</evidence>
<dbReference type="InterPro" id="IPR036876">
    <property type="entry name" value="UVR_dom_sf"/>
</dbReference>
<dbReference type="NCBIfam" id="TIGR00631">
    <property type="entry name" value="uvrb"/>
    <property type="match status" value="1"/>
</dbReference>
<reference evidence="20 21" key="1">
    <citation type="submission" date="2019-08" db="EMBL/GenBank/DDBJ databases">
        <title>Complete genome sequence of Candidatus Uab amorphum.</title>
        <authorList>
            <person name="Shiratori T."/>
            <person name="Suzuki S."/>
            <person name="Kakizawa Y."/>
            <person name="Ishida K."/>
        </authorList>
    </citation>
    <scope>NUCLEOTIDE SEQUENCE [LARGE SCALE GENOMIC DNA]</scope>
    <source>
        <strain evidence="20 21">SRT547</strain>
    </source>
</reference>
<dbReference type="GO" id="GO:0005524">
    <property type="term" value="F:ATP binding"/>
    <property type="evidence" value="ECO:0007669"/>
    <property type="project" value="UniProtKB-UniRule"/>
</dbReference>
<dbReference type="SUPFAM" id="SSF52540">
    <property type="entry name" value="P-loop containing nucleoside triphosphate hydrolases"/>
    <property type="match status" value="2"/>
</dbReference>
<dbReference type="GO" id="GO:0009380">
    <property type="term" value="C:excinuclease repair complex"/>
    <property type="evidence" value="ECO:0007669"/>
    <property type="project" value="InterPro"/>
</dbReference>
<evidence type="ECO:0000313" key="21">
    <source>
        <dbReference type="Proteomes" id="UP000326354"/>
    </source>
</evidence>
<dbReference type="GO" id="GO:0003677">
    <property type="term" value="F:DNA binding"/>
    <property type="evidence" value="ECO:0007669"/>
    <property type="project" value="UniProtKB-UniRule"/>
</dbReference>
<dbReference type="Pfam" id="PF12344">
    <property type="entry name" value="UvrB"/>
    <property type="match status" value="1"/>
</dbReference>
<keyword evidence="4 13" id="KW-0547">Nucleotide-binding</keyword>
<feature type="domain" description="Helicase C-terminal" evidence="19">
    <location>
        <begin position="427"/>
        <end position="593"/>
    </location>
</feature>
<feature type="domain" description="Helicase ATP-binding" evidence="18">
    <location>
        <begin position="23"/>
        <end position="155"/>
    </location>
</feature>
<sequence length="671" mass="77213">MFELCCDWLPQGDQPKAIDKLTQSIQSNKQYQTLLGVTGSGKTFVMANVIQKLQRPTLIISHNKTLAAQLYSEFKSFFPKNAVEYFVSYYDFYQPEAYIAQRDIYIEKESSINEQLDKLRLSSTSSLLSRPDTIIVASVSCIYGLGDPEDYRSMVVRIEKDTDIERDDLLRQLVNIQYERNDFETSRGTFRVRGDTIEIYPSDEAAALRVEMFGDTIEKIFYIEPVSKEVLKEVDEVSIYPAKHFVTPAEKVERAIDSIQVELKEQLKVLKEQQKLLEASRLETRTLHDLEMLREVGYCSGVENYSRHFSRRKAGERPACLLDYAPEDFLTFIDESHVTIPQIRGMYRGDRARKENLVNHGFRLPSALDNRPLKLEEWENVTGQTVFVSATPNDYELEQSHHEAVQLIIRPTGLLDPEVEVIPTENQVQDIIERIKQKAEINERVLVTTLTKSLSEDLTDYMKDAGIKVAYLHCDIDAFERVTILQDLRKGKYDVVIGINLLREGLDLPEVSLVAILDADREGFLRSETALIQTMGRAARNARAKVILYGDRITPAMKNAMEETKRRREIQQAYNKKHGIEPQDINKKILSGIEEIQEQQSELDGLVRESTSDYNAQEQIQELEKHMMLAAQELNFELAAKLRDQLLSLKEGSSTADKKRKKGRRRRRRRG</sequence>
<evidence type="ECO:0000256" key="13">
    <source>
        <dbReference type="HAMAP-Rule" id="MF_00204"/>
    </source>
</evidence>
<feature type="region of interest" description="Disordered" evidence="16">
    <location>
        <begin position="649"/>
        <end position="671"/>
    </location>
</feature>
<feature type="coiled-coil region" evidence="15">
    <location>
        <begin position="249"/>
        <end position="283"/>
    </location>
</feature>
<feature type="short sequence motif" description="Beta-hairpin" evidence="13">
    <location>
        <begin position="89"/>
        <end position="112"/>
    </location>
</feature>
<dbReference type="Pfam" id="PF02151">
    <property type="entry name" value="UVR"/>
    <property type="match status" value="1"/>
</dbReference>
<protein>
    <recommendedName>
        <fullName evidence="12 13">UvrABC system protein B</fullName>
        <shortName evidence="13">Protein UvrB</shortName>
    </recommendedName>
    <alternativeName>
        <fullName evidence="13">Excinuclease ABC subunit B</fullName>
    </alternativeName>
</protein>
<dbReference type="InterPro" id="IPR027417">
    <property type="entry name" value="P-loop_NTPase"/>
</dbReference>
<comment type="similarity">
    <text evidence="2 13 14">Belongs to the UvrB family.</text>
</comment>
<evidence type="ECO:0000256" key="4">
    <source>
        <dbReference type="ARBA" id="ARBA00022741"/>
    </source>
</evidence>
<dbReference type="CDD" id="cd17916">
    <property type="entry name" value="DEXHc_UvrB"/>
    <property type="match status" value="1"/>
</dbReference>
<dbReference type="InterPro" id="IPR001650">
    <property type="entry name" value="Helicase_C-like"/>
</dbReference>
<evidence type="ECO:0000256" key="16">
    <source>
        <dbReference type="SAM" id="MobiDB-lite"/>
    </source>
</evidence>
<dbReference type="Gene3D" id="3.40.50.300">
    <property type="entry name" value="P-loop containing nucleotide triphosphate hydrolases"/>
    <property type="match status" value="3"/>
</dbReference>
<evidence type="ECO:0000256" key="1">
    <source>
        <dbReference type="ARBA" id="ARBA00004496"/>
    </source>
</evidence>
<dbReference type="InterPro" id="IPR041471">
    <property type="entry name" value="UvrB_inter"/>
</dbReference>
<keyword evidence="3 13" id="KW-0963">Cytoplasm</keyword>
<dbReference type="SMART" id="SM00490">
    <property type="entry name" value="HELICc"/>
    <property type="match status" value="1"/>
</dbReference>
<dbReference type="Pfam" id="PF17757">
    <property type="entry name" value="UvrB_inter"/>
    <property type="match status" value="1"/>
</dbReference>
<keyword evidence="6 13" id="KW-0228">DNA excision</keyword>
<dbReference type="SUPFAM" id="SSF46600">
    <property type="entry name" value="C-terminal UvrC-binding domain of UvrB"/>
    <property type="match status" value="1"/>
</dbReference>
<dbReference type="GO" id="GO:0009432">
    <property type="term" value="P:SOS response"/>
    <property type="evidence" value="ECO:0007669"/>
    <property type="project" value="UniProtKB-UniRule"/>
</dbReference>
<evidence type="ECO:0000256" key="7">
    <source>
        <dbReference type="ARBA" id="ARBA00022840"/>
    </source>
</evidence>
<dbReference type="GO" id="GO:0009381">
    <property type="term" value="F:excinuclease ABC activity"/>
    <property type="evidence" value="ECO:0007669"/>
    <property type="project" value="UniProtKB-UniRule"/>
</dbReference>
<dbReference type="GO" id="GO:0006289">
    <property type="term" value="P:nucleotide-excision repair"/>
    <property type="evidence" value="ECO:0007669"/>
    <property type="project" value="UniProtKB-UniRule"/>
</dbReference>
<comment type="subunit">
    <text evidence="11 13 14">Forms a heterotetramer with UvrA during the search for lesions. Interacts with UvrC in an incision complex.</text>
</comment>
<evidence type="ECO:0000256" key="5">
    <source>
        <dbReference type="ARBA" id="ARBA00022763"/>
    </source>
</evidence>
<dbReference type="OrthoDB" id="9806651at2"/>
<dbReference type="NCBIfam" id="NF003673">
    <property type="entry name" value="PRK05298.1"/>
    <property type="match status" value="1"/>
</dbReference>
<dbReference type="GO" id="GO:0005737">
    <property type="term" value="C:cytoplasm"/>
    <property type="evidence" value="ECO:0007669"/>
    <property type="project" value="UniProtKB-SubCell"/>
</dbReference>
<dbReference type="InterPro" id="IPR004807">
    <property type="entry name" value="UvrB"/>
</dbReference>
<evidence type="ECO:0000256" key="9">
    <source>
        <dbReference type="ARBA" id="ARBA00023204"/>
    </source>
</evidence>
<gene>
    <name evidence="13" type="primary">uvrB</name>
    <name evidence="20" type="ORF">UABAM_06696</name>
</gene>
<dbReference type="Pfam" id="PF04851">
    <property type="entry name" value="ResIII"/>
    <property type="match status" value="1"/>
</dbReference>
<dbReference type="SMART" id="SM00487">
    <property type="entry name" value="DEXDc"/>
    <property type="match status" value="1"/>
</dbReference>
<dbReference type="Gene3D" id="4.10.860.10">
    <property type="entry name" value="UVR domain"/>
    <property type="match status" value="1"/>
</dbReference>
<evidence type="ECO:0000259" key="18">
    <source>
        <dbReference type="PROSITE" id="PS51192"/>
    </source>
</evidence>
<evidence type="ECO:0000256" key="2">
    <source>
        <dbReference type="ARBA" id="ARBA00008533"/>
    </source>
</evidence>
<evidence type="ECO:0000256" key="12">
    <source>
        <dbReference type="ARBA" id="ARBA00029504"/>
    </source>
</evidence>
<dbReference type="PROSITE" id="PS50151">
    <property type="entry name" value="UVR"/>
    <property type="match status" value="1"/>
</dbReference>
<dbReference type="InterPro" id="IPR024759">
    <property type="entry name" value="UvrB_YAD/RRR_dom"/>
</dbReference>
<dbReference type="InterPro" id="IPR014001">
    <property type="entry name" value="Helicase_ATP-bd"/>
</dbReference>
<dbReference type="EMBL" id="AP019860">
    <property type="protein sequence ID" value="BBM88275.1"/>
    <property type="molecule type" value="Genomic_DNA"/>
</dbReference>
<keyword evidence="21" id="KW-1185">Reference proteome</keyword>
<evidence type="ECO:0000256" key="10">
    <source>
        <dbReference type="ARBA" id="ARBA00023236"/>
    </source>
</evidence>
<evidence type="ECO:0000259" key="19">
    <source>
        <dbReference type="PROSITE" id="PS51194"/>
    </source>
</evidence>
<evidence type="ECO:0000256" key="3">
    <source>
        <dbReference type="ARBA" id="ARBA00022490"/>
    </source>
</evidence>
<keyword evidence="8 13" id="KW-0267">Excision nuclease</keyword>
<keyword evidence="5 13" id="KW-0227">DNA damage</keyword>
<dbReference type="CDD" id="cd18790">
    <property type="entry name" value="SF2_C_UvrB"/>
    <property type="match status" value="1"/>
</dbReference>
<feature type="domain" description="UVR" evidence="17">
    <location>
        <begin position="617"/>
        <end position="652"/>
    </location>
</feature>
<dbReference type="RefSeq" id="WP_152021893.1">
    <property type="nucleotide sequence ID" value="NZ_AP019860.1"/>
</dbReference>
<dbReference type="PANTHER" id="PTHR24029:SF0">
    <property type="entry name" value="UVRABC SYSTEM PROTEIN B"/>
    <property type="match status" value="1"/>
</dbReference>
<comment type="domain">
    <text evidence="13">The beta-hairpin motif is involved in DNA binding.</text>
</comment>
<dbReference type="PANTHER" id="PTHR24029">
    <property type="entry name" value="UVRABC SYSTEM PROTEIN B"/>
    <property type="match status" value="1"/>
</dbReference>
<comment type="function">
    <text evidence="13">The UvrABC repair system catalyzes the recognition and processing of DNA lesions. A damage recognition complex composed of 2 UvrA and 2 UvrB subunits scans DNA for abnormalities. Upon binding of the UvrA(2)B(2) complex to a putative damaged site, the DNA wraps around one UvrB monomer. DNA wrap is dependent on ATP binding by UvrB and probably causes local melting of the DNA helix, facilitating insertion of UvrB beta-hairpin between the DNA strands. Then UvrB probes one DNA strand for the presence of a lesion. If a lesion is found the UvrA subunits dissociate and the UvrB-DNA preincision complex is formed. This complex is subsequently bound by UvrC and the second UvrB is released. If no lesion is found, the DNA wraps around the other UvrB subunit that will check the other stand for damage.</text>
</comment>
<feature type="binding site" evidence="13">
    <location>
        <begin position="36"/>
        <end position="43"/>
    </location>
    <ligand>
        <name>ATP</name>
        <dbReference type="ChEBI" id="CHEBI:30616"/>
    </ligand>
</feature>
<accession>A0A5S9IXD3</accession>
<dbReference type="AlphaFoldDB" id="A0A5S9IXD3"/>
<dbReference type="Proteomes" id="UP000326354">
    <property type="component" value="Chromosome"/>
</dbReference>